<organism evidence="2 3">
    <name type="scientific">Lithocarpus litseifolius</name>
    <dbReference type="NCBI Taxonomy" id="425828"/>
    <lineage>
        <taxon>Eukaryota</taxon>
        <taxon>Viridiplantae</taxon>
        <taxon>Streptophyta</taxon>
        <taxon>Embryophyta</taxon>
        <taxon>Tracheophyta</taxon>
        <taxon>Spermatophyta</taxon>
        <taxon>Magnoliopsida</taxon>
        <taxon>eudicotyledons</taxon>
        <taxon>Gunneridae</taxon>
        <taxon>Pentapetalae</taxon>
        <taxon>rosids</taxon>
        <taxon>fabids</taxon>
        <taxon>Fagales</taxon>
        <taxon>Fagaceae</taxon>
        <taxon>Lithocarpus</taxon>
    </lineage>
</organism>
<gene>
    <name evidence="2" type="ORF">SO802_031632</name>
</gene>
<name>A0AAW2BMV1_9ROSI</name>
<accession>A0AAW2BMV1</accession>
<dbReference type="EMBL" id="JAZDWU010000011">
    <property type="protein sequence ID" value="KAK9986681.1"/>
    <property type="molecule type" value="Genomic_DNA"/>
</dbReference>
<dbReference type="InterPro" id="IPR002156">
    <property type="entry name" value="RNaseH_domain"/>
</dbReference>
<proteinExistence type="predicted"/>
<dbReference type="Pfam" id="PF13456">
    <property type="entry name" value="RVT_3"/>
    <property type="match status" value="1"/>
</dbReference>
<keyword evidence="3" id="KW-1185">Reference proteome</keyword>
<dbReference type="AlphaFoldDB" id="A0AAW2BMV1"/>
<dbReference type="GO" id="GO:0003676">
    <property type="term" value="F:nucleic acid binding"/>
    <property type="evidence" value="ECO:0007669"/>
    <property type="project" value="InterPro"/>
</dbReference>
<dbReference type="InterPro" id="IPR036397">
    <property type="entry name" value="RNaseH_sf"/>
</dbReference>
<evidence type="ECO:0000313" key="2">
    <source>
        <dbReference type="EMBL" id="KAK9986681.1"/>
    </source>
</evidence>
<protein>
    <recommendedName>
        <fullName evidence="1">RNase H type-1 domain-containing protein</fullName>
    </recommendedName>
</protein>
<sequence>MFRNTIWTIWFSFYPKPPCTPGVHTVLQPISKKWSPPMLDFLKANFDGAIIGEVDDAGIGMVICNSLREVMTALSVKIQKPPSMQTLELQAARRTVRFTLKVGFQRSIFEGGYESVNNSLRGPGMLNS</sequence>
<dbReference type="Gene3D" id="3.30.420.10">
    <property type="entry name" value="Ribonuclease H-like superfamily/Ribonuclease H"/>
    <property type="match status" value="1"/>
</dbReference>
<evidence type="ECO:0000259" key="1">
    <source>
        <dbReference type="Pfam" id="PF13456"/>
    </source>
</evidence>
<reference evidence="2 3" key="1">
    <citation type="submission" date="2024-01" db="EMBL/GenBank/DDBJ databases">
        <title>A telomere-to-telomere, gap-free genome of sweet tea (Lithocarpus litseifolius).</title>
        <authorList>
            <person name="Zhou J."/>
        </authorList>
    </citation>
    <scope>NUCLEOTIDE SEQUENCE [LARGE SCALE GENOMIC DNA]</scope>
    <source>
        <strain evidence="2">Zhou-2022a</strain>
        <tissue evidence="2">Leaf</tissue>
    </source>
</reference>
<dbReference type="Proteomes" id="UP001459277">
    <property type="component" value="Unassembled WGS sequence"/>
</dbReference>
<evidence type="ECO:0000313" key="3">
    <source>
        <dbReference type="Proteomes" id="UP001459277"/>
    </source>
</evidence>
<dbReference type="GO" id="GO:0004523">
    <property type="term" value="F:RNA-DNA hybrid ribonuclease activity"/>
    <property type="evidence" value="ECO:0007669"/>
    <property type="project" value="InterPro"/>
</dbReference>
<comment type="caution">
    <text evidence="2">The sequence shown here is derived from an EMBL/GenBank/DDBJ whole genome shotgun (WGS) entry which is preliminary data.</text>
</comment>
<feature type="domain" description="RNase H type-1" evidence="1">
    <location>
        <begin position="45"/>
        <end position="123"/>
    </location>
</feature>